<dbReference type="Proteomes" id="UP000308600">
    <property type="component" value="Unassembled WGS sequence"/>
</dbReference>
<accession>A0ACD3B8U4</accession>
<gene>
    <name evidence="1" type="ORF">BDN72DRAFT_100990</name>
</gene>
<proteinExistence type="predicted"/>
<sequence>MAQFPPPPGYAPSTTPLPAYSRRRPASRPSTARREGTEHVFDLRNKHNNIWALLKITSAARGPEHLPTYLEGDSIKGSLYLNLDHPDAILSITIRVTGQITTGDRPEDTFTFLDFPVALWSKDGSEDSSPPSPSSPRAGSGKLHGEYTWPIHISIPKGVDIASTHSASGSGNSSGTSLQTYQLPQTFMERHTRASVQYSLLLHVQRGAFRSDSKIKTLFIYVPAIQPGPPSMLRQLAYQENSPLLGPEADPDGWRSFSPITVRGRIFSARDVELTATLSLATPFSYTRGSAIPCHLVFTCPDPQALDLLATSRSITLCLRRRVKPSHGTVQAEHNSWSVVKVSTDDDVATAVWWPSPEGDGQTTPTKRVLDGEIKLPKSLKPTSLLAHFSIAYRVIWLPFRAPAFKSMRPEPILEYPVQIATVFANGPRARSYAPPEYDNIPRGDNRPSSRPGTGGVNPSSVVPWALAS</sequence>
<evidence type="ECO:0000313" key="2">
    <source>
        <dbReference type="Proteomes" id="UP000308600"/>
    </source>
</evidence>
<reference evidence="1 2" key="1">
    <citation type="journal article" date="2019" name="Nat. Ecol. Evol.">
        <title>Megaphylogeny resolves global patterns of mushroom evolution.</title>
        <authorList>
            <person name="Varga T."/>
            <person name="Krizsan K."/>
            <person name="Foldi C."/>
            <person name="Dima B."/>
            <person name="Sanchez-Garcia M."/>
            <person name="Sanchez-Ramirez S."/>
            <person name="Szollosi G.J."/>
            <person name="Szarkandi J.G."/>
            <person name="Papp V."/>
            <person name="Albert L."/>
            <person name="Andreopoulos W."/>
            <person name="Angelini C."/>
            <person name="Antonin V."/>
            <person name="Barry K.W."/>
            <person name="Bougher N.L."/>
            <person name="Buchanan P."/>
            <person name="Buyck B."/>
            <person name="Bense V."/>
            <person name="Catcheside P."/>
            <person name="Chovatia M."/>
            <person name="Cooper J."/>
            <person name="Damon W."/>
            <person name="Desjardin D."/>
            <person name="Finy P."/>
            <person name="Geml J."/>
            <person name="Haridas S."/>
            <person name="Hughes K."/>
            <person name="Justo A."/>
            <person name="Karasinski D."/>
            <person name="Kautmanova I."/>
            <person name="Kiss B."/>
            <person name="Kocsube S."/>
            <person name="Kotiranta H."/>
            <person name="LaButti K.M."/>
            <person name="Lechner B.E."/>
            <person name="Liimatainen K."/>
            <person name="Lipzen A."/>
            <person name="Lukacs Z."/>
            <person name="Mihaltcheva S."/>
            <person name="Morgado L.N."/>
            <person name="Niskanen T."/>
            <person name="Noordeloos M.E."/>
            <person name="Ohm R.A."/>
            <person name="Ortiz-Santana B."/>
            <person name="Ovrebo C."/>
            <person name="Racz N."/>
            <person name="Riley R."/>
            <person name="Savchenko A."/>
            <person name="Shiryaev A."/>
            <person name="Soop K."/>
            <person name="Spirin V."/>
            <person name="Szebenyi C."/>
            <person name="Tomsovsky M."/>
            <person name="Tulloss R.E."/>
            <person name="Uehling J."/>
            <person name="Grigoriev I.V."/>
            <person name="Vagvolgyi C."/>
            <person name="Papp T."/>
            <person name="Martin F.M."/>
            <person name="Miettinen O."/>
            <person name="Hibbett D.S."/>
            <person name="Nagy L.G."/>
        </authorList>
    </citation>
    <scope>NUCLEOTIDE SEQUENCE [LARGE SCALE GENOMIC DNA]</scope>
    <source>
        <strain evidence="1 2">NL-1719</strain>
    </source>
</reference>
<keyword evidence="2" id="KW-1185">Reference proteome</keyword>
<evidence type="ECO:0000313" key="1">
    <source>
        <dbReference type="EMBL" id="TFK74119.1"/>
    </source>
</evidence>
<dbReference type="EMBL" id="ML208270">
    <property type="protein sequence ID" value="TFK74119.1"/>
    <property type="molecule type" value="Genomic_DNA"/>
</dbReference>
<organism evidence="1 2">
    <name type="scientific">Pluteus cervinus</name>
    <dbReference type="NCBI Taxonomy" id="181527"/>
    <lineage>
        <taxon>Eukaryota</taxon>
        <taxon>Fungi</taxon>
        <taxon>Dikarya</taxon>
        <taxon>Basidiomycota</taxon>
        <taxon>Agaricomycotina</taxon>
        <taxon>Agaricomycetes</taxon>
        <taxon>Agaricomycetidae</taxon>
        <taxon>Agaricales</taxon>
        <taxon>Pluteineae</taxon>
        <taxon>Pluteaceae</taxon>
        <taxon>Pluteus</taxon>
    </lineage>
</organism>
<name>A0ACD3B8U4_9AGAR</name>
<protein>
    <submittedName>
        <fullName evidence="1">Uncharacterized protein</fullName>
    </submittedName>
</protein>